<dbReference type="SUPFAM" id="SSF56935">
    <property type="entry name" value="Porins"/>
    <property type="match status" value="1"/>
</dbReference>
<dbReference type="Proteomes" id="UP001566331">
    <property type="component" value="Unassembled WGS sequence"/>
</dbReference>
<evidence type="ECO:0000256" key="14">
    <source>
        <dbReference type="PROSITE-ProRule" id="PRU01360"/>
    </source>
</evidence>
<evidence type="ECO:0000259" key="17">
    <source>
        <dbReference type="Pfam" id="PF07715"/>
    </source>
</evidence>
<dbReference type="InterPro" id="IPR000531">
    <property type="entry name" value="Beta-barrel_TonB"/>
</dbReference>
<reference evidence="18 19" key="1">
    <citation type="submission" date="2024-07" db="EMBL/GenBank/DDBJ databases">
        <title>Luteimonas salilacus sp. nov., isolated from the shore soil of Salt Lake in Tibet of China.</title>
        <authorList>
            <person name="Zhang X."/>
            <person name="Li A."/>
        </authorList>
    </citation>
    <scope>NUCLEOTIDE SEQUENCE [LARGE SCALE GENOMIC DNA]</scope>
    <source>
        <strain evidence="18 19">B3-2-R+30</strain>
    </source>
</reference>
<dbReference type="RefSeq" id="WP_370563186.1">
    <property type="nucleotide sequence ID" value="NZ_JBFWIB010000003.1"/>
</dbReference>
<evidence type="ECO:0000256" key="5">
    <source>
        <dbReference type="ARBA" id="ARBA00022496"/>
    </source>
</evidence>
<dbReference type="PANTHER" id="PTHR32552">
    <property type="entry name" value="FERRICHROME IRON RECEPTOR-RELATED"/>
    <property type="match status" value="1"/>
</dbReference>
<comment type="caution">
    <text evidence="18">The sequence shown here is derived from an EMBL/GenBank/DDBJ whole genome shotgun (WGS) entry which is preliminary data.</text>
</comment>
<proteinExistence type="inferred from homology"/>
<keyword evidence="6 14" id="KW-0812">Transmembrane</keyword>
<feature type="domain" description="TonB-dependent receptor plug" evidence="17">
    <location>
        <begin position="80"/>
        <end position="180"/>
    </location>
</feature>
<gene>
    <name evidence="18" type="ORF">AB6713_00285</name>
</gene>
<evidence type="ECO:0000256" key="2">
    <source>
        <dbReference type="ARBA" id="ARBA00009810"/>
    </source>
</evidence>
<comment type="similarity">
    <text evidence="2 14 15">Belongs to the TonB-dependent receptor family.</text>
</comment>
<dbReference type="NCBIfam" id="TIGR01783">
    <property type="entry name" value="TonB-siderophor"/>
    <property type="match status" value="1"/>
</dbReference>
<evidence type="ECO:0000256" key="6">
    <source>
        <dbReference type="ARBA" id="ARBA00022692"/>
    </source>
</evidence>
<keyword evidence="19" id="KW-1185">Reference proteome</keyword>
<evidence type="ECO:0000256" key="8">
    <source>
        <dbReference type="ARBA" id="ARBA00023004"/>
    </source>
</evidence>
<name>A0ABV4HMJ0_9GAMM</name>
<protein>
    <submittedName>
        <fullName evidence="18">TonB-dependent siderophore receptor</fullName>
    </submittedName>
</protein>
<dbReference type="Pfam" id="PF00593">
    <property type="entry name" value="TonB_dep_Rec_b-barrel"/>
    <property type="match status" value="1"/>
</dbReference>
<evidence type="ECO:0000256" key="4">
    <source>
        <dbReference type="ARBA" id="ARBA00022452"/>
    </source>
</evidence>
<evidence type="ECO:0000256" key="12">
    <source>
        <dbReference type="ARBA" id="ARBA00023170"/>
    </source>
</evidence>
<keyword evidence="7" id="KW-0732">Signal</keyword>
<keyword evidence="12 18" id="KW-0675">Receptor</keyword>
<keyword evidence="5" id="KW-0410">Iron transport</keyword>
<dbReference type="InterPro" id="IPR039426">
    <property type="entry name" value="TonB-dep_rcpt-like"/>
</dbReference>
<dbReference type="PANTHER" id="PTHR32552:SF68">
    <property type="entry name" value="FERRICHROME OUTER MEMBRANE TRANSPORTER_PHAGE RECEPTOR"/>
    <property type="match status" value="1"/>
</dbReference>
<keyword evidence="13 14" id="KW-0998">Cell outer membrane</keyword>
<evidence type="ECO:0000256" key="7">
    <source>
        <dbReference type="ARBA" id="ARBA00022729"/>
    </source>
</evidence>
<keyword evidence="10 15" id="KW-0798">TonB box</keyword>
<comment type="subcellular location">
    <subcellularLocation>
        <location evidence="1 14">Cell outer membrane</location>
        <topology evidence="1 14">Multi-pass membrane protein</topology>
    </subcellularLocation>
</comment>
<evidence type="ECO:0000256" key="10">
    <source>
        <dbReference type="ARBA" id="ARBA00023077"/>
    </source>
</evidence>
<evidence type="ECO:0000313" key="19">
    <source>
        <dbReference type="Proteomes" id="UP001566331"/>
    </source>
</evidence>
<keyword evidence="9" id="KW-0406">Ion transport</keyword>
<evidence type="ECO:0000259" key="16">
    <source>
        <dbReference type="Pfam" id="PF00593"/>
    </source>
</evidence>
<feature type="domain" description="TonB-dependent receptor-like beta-barrel" evidence="16">
    <location>
        <begin position="255"/>
        <end position="705"/>
    </location>
</feature>
<keyword evidence="3 14" id="KW-0813">Transport</keyword>
<dbReference type="InterPro" id="IPR012910">
    <property type="entry name" value="Plug_dom"/>
</dbReference>
<accession>A0ABV4HMJ0</accession>
<dbReference type="Gene3D" id="2.170.130.10">
    <property type="entry name" value="TonB-dependent receptor, plug domain"/>
    <property type="match status" value="1"/>
</dbReference>
<dbReference type="EMBL" id="JBFWIC010000001">
    <property type="protein sequence ID" value="MEZ0473061.1"/>
    <property type="molecule type" value="Genomic_DNA"/>
</dbReference>
<dbReference type="Pfam" id="PF07715">
    <property type="entry name" value="Plug"/>
    <property type="match status" value="1"/>
</dbReference>
<dbReference type="InterPro" id="IPR036942">
    <property type="entry name" value="Beta-barrel_TonB_sf"/>
</dbReference>
<dbReference type="CDD" id="cd01347">
    <property type="entry name" value="ligand_gated_channel"/>
    <property type="match status" value="1"/>
</dbReference>
<evidence type="ECO:0000256" key="1">
    <source>
        <dbReference type="ARBA" id="ARBA00004571"/>
    </source>
</evidence>
<evidence type="ECO:0000256" key="13">
    <source>
        <dbReference type="ARBA" id="ARBA00023237"/>
    </source>
</evidence>
<keyword evidence="8" id="KW-0408">Iron</keyword>
<evidence type="ECO:0000256" key="15">
    <source>
        <dbReference type="RuleBase" id="RU003357"/>
    </source>
</evidence>
<organism evidence="18 19">
    <name type="scientific">Luteimonas salinilitoris</name>
    <dbReference type="NCBI Taxonomy" id="3237697"/>
    <lineage>
        <taxon>Bacteria</taxon>
        <taxon>Pseudomonadati</taxon>
        <taxon>Pseudomonadota</taxon>
        <taxon>Gammaproteobacteria</taxon>
        <taxon>Lysobacterales</taxon>
        <taxon>Lysobacteraceae</taxon>
        <taxon>Luteimonas</taxon>
    </lineage>
</organism>
<dbReference type="InterPro" id="IPR037066">
    <property type="entry name" value="Plug_dom_sf"/>
</dbReference>
<keyword evidence="4 14" id="KW-1134">Transmembrane beta strand</keyword>
<keyword evidence="11 14" id="KW-0472">Membrane</keyword>
<sequence length="735" mass="80937">MPEPVATVSARRHWHILASVAPLTLVIIPALLVAGPALAETAAAGEAALQVTDLDRLEVKATRIDDAEGGRVGTKMDVPLRETPQSVSVVTRDQMERRGAQTVEEALRYSAGTSLPYGYDQRYDWIDVRGFQTVYDLYRDGLSQQGATFAVPRIDPYAFQRIEVLKGPAGVMYGAGSPGGLINLVSKRPDPDAGNEIAASVGMHDRRELRTDLNGALGGTDSGWRYRLVALSGESETEVDYNFTDKWLLMPSLRWQGERSTLDLQATWQKVRSREGNSVTIAPYLRGLLAEQGVSVDIPRSRFIGEPDFDRFDPEYRTFGWSFEHRFNDMFTLRQNARYNRTDLEYRSHYLLGIDAANPREVTRANLAVDETSKGVVVDTALQAKLGDGRVRHTVLAGIDYRKVENHENSGYAGYGDGLVPNLDVVDPVYGRPTATPVQSLTEVTARQLGFYLQDHIRFDERWVLLLGGRYDFAKTDSASAFGGSGFDDEAFSGRAGLVYMGEGGFAPYIGWSESFQPVNSSDPVSGRAFEPETGRQFEIGARWQPVGADVLLSAAVFDLRKQNMVIGDPDNPAVRSQVGEVRSRGFEAEANTMIAPDTRLVLAATLLDTDTLRGDAAQPTGAPLPRIPEYSLATYLDYTFSGGALDGLNIGAGVRHVGESTIATTASLTTGERLDVDTPSYTVFDAAIHYPWQAWTFSLTGSNLADREYDIGCTELSCYRGYGRRVDFTVRYRW</sequence>
<evidence type="ECO:0000256" key="11">
    <source>
        <dbReference type="ARBA" id="ARBA00023136"/>
    </source>
</evidence>
<evidence type="ECO:0000256" key="3">
    <source>
        <dbReference type="ARBA" id="ARBA00022448"/>
    </source>
</evidence>
<evidence type="ECO:0000313" key="18">
    <source>
        <dbReference type="EMBL" id="MEZ0473061.1"/>
    </source>
</evidence>
<dbReference type="Gene3D" id="2.40.170.20">
    <property type="entry name" value="TonB-dependent receptor, beta-barrel domain"/>
    <property type="match status" value="1"/>
</dbReference>
<dbReference type="PROSITE" id="PS52016">
    <property type="entry name" value="TONB_DEPENDENT_REC_3"/>
    <property type="match status" value="1"/>
</dbReference>
<dbReference type="InterPro" id="IPR010105">
    <property type="entry name" value="TonB_sidphr_rcpt"/>
</dbReference>
<evidence type="ECO:0000256" key="9">
    <source>
        <dbReference type="ARBA" id="ARBA00023065"/>
    </source>
</evidence>